<dbReference type="AlphaFoldDB" id="A0A8E6B457"/>
<dbReference type="SUPFAM" id="SSF55347">
    <property type="entry name" value="Glyceraldehyde-3-phosphate dehydrogenase-like, C-terminal domain"/>
    <property type="match status" value="1"/>
</dbReference>
<evidence type="ECO:0000259" key="2">
    <source>
        <dbReference type="Pfam" id="PF22725"/>
    </source>
</evidence>
<dbReference type="PANTHER" id="PTHR43818">
    <property type="entry name" value="BCDNA.GH03377"/>
    <property type="match status" value="1"/>
</dbReference>
<dbReference type="PROSITE" id="PS51318">
    <property type="entry name" value="TAT"/>
    <property type="match status" value="1"/>
</dbReference>
<evidence type="ECO:0000313" key="3">
    <source>
        <dbReference type="EMBL" id="QVL31109.1"/>
    </source>
</evidence>
<dbReference type="Pfam" id="PF01408">
    <property type="entry name" value="GFO_IDH_MocA"/>
    <property type="match status" value="1"/>
</dbReference>
<protein>
    <submittedName>
        <fullName evidence="3">Gfo/Idh/MocA family oxidoreductase</fullName>
    </submittedName>
</protein>
<dbReference type="PANTHER" id="PTHR43818:SF5">
    <property type="entry name" value="OXIDOREDUCTASE FAMILY PROTEIN"/>
    <property type="match status" value="1"/>
</dbReference>
<dbReference type="InterPro" id="IPR036291">
    <property type="entry name" value="NAD(P)-bd_dom_sf"/>
</dbReference>
<dbReference type="KEGG" id="tsph:KIH39_19990"/>
<dbReference type="InterPro" id="IPR050463">
    <property type="entry name" value="Gfo/Idh/MocA_oxidrdct_glycsds"/>
</dbReference>
<dbReference type="RefSeq" id="WP_213494990.1">
    <property type="nucleotide sequence ID" value="NZ_CP074694.1"/>
</dbReference>
<evidence type="ECO:0000313" key="4">
    <source>
        <dbReference type="Proteomes" id="UP000676194"/>
    </source>
</evidence>
<organism evidence="3 4">
    <name type="scientific">Telmatocola sphagniphila</name>
    <dbReference type="NCBI Taxonomy" id="1123043"/>
    <lineage>
        <taxon>Bacteria</taxon>
        <taxon>Pseudomonadati</taxon>
        <taxon>Planctomycetota</taxon>
        <taxon>Planctomycetia</taxon>
        <taxon>Gemmatales</taxon>
        <taxon>Gemmataceae</taxon>
    </lineage>
</organism>
<dbReference type="Pfam" id="PF22725">
    <property type="entry name" value="GFO_IDH_MocA_C3"/>
    <property type="match status" value="1"/>
</dbReference>
<dbReference type="InterPro" id="IPR006311">
    <property type="entry name" value="TAT_signal"/>
</dbReference>
<sequence length="439" mass="48184">MSDTFNTPSRRDFVALGSVATAATMLSAGGVYAGGKDDVIKVGLIGCGGRGSQAAENCMDADKGVKLWAVGDAFKEKAAGLVERKKGSKKYSGRTEVTEDRIFGGLDAYQKVIDSGVDLVILATTPGFRPYHLEAAIKAGKHVFCEKPVATDAPGIRKVLSLVDEAKKKNLAVVAGTQRRHQQGYIDTVKAVHDGAIGELVGGRCYWNGTEPWFHARNDKDFLKLAGHETELAYQINNWYHFTWLCGDHITEQHVHNLDVINWLMQSHPIAASGMGGRSHRRVGDPKDVGNIFDHFAVEYEYPNGARVFSFCRHAPGCDQNVSEAVIGTKGRADLQDSARYQINGKTVGKDKDISPYVQEHVDLIRSIRENKPLNELQNVAESTMTAILGRMSTYTGHRITWADALASKQQLMPEPKDMSWDMKIETPPVAIPGKTKFV</sequence>
<reference evidence="3" key="1">
    <citation type="submission" date="2021-05" db="EMBL/GenBank/DDBJ databases">
        <title>Complete genome sequence of the cellulolytic planctomycete Telmatocola sphagniphila SP2T and characterization of the first cellulase from planctomycetes.</title>
        <authorList>
            <person name="Rakitin A.L."/>
            <person name="Beletsky A.V."/>
            <person name="Naumoff D.G."/>
            <person name="Kulichevskaya I.S."/>
            <person name="Mardanov A.V."/>
            <person name="Ravin N.V."/>
            <person name="Dedysh S.N."/>
        </authorList>
    </citation>
    <scope>NUCLEOTIDE SEQUENCE</scope>
    <source>
        <strain evidence="3">SP2T</strain>
    </source>
</reference>
<feature type="domain" description="GFO/IDH/MocA-like oxidoreductase" evidence="2">
    <location>
        <begin position="191"/>
        <end position="333"/>
    </location>
</feature>
<dbReference type="Gene3D" id="3.30.360.10">
    <property type="entry name" value="Dihydrodipicolinate Reductase, domain 2"/>
    <property type="match status" value="1"/>
</dbReference>
<feature type="domain" description="Gfo/Idh/MocA-like oxidoreductase N-terminal" evidence="1">
    <location>
        <begin position="40"/>
        <end position="169"/>
    </location>
</feature>
<accession>A0A8E6B457</accession>
<proteinExistence type="predicted"/>
<dbReference type="Proteomes" id="UP000676194">
    <property type="component" value="Chromosome"/>
</dbReference>
<dbReference type="InterPro" id="IPR000683">
    <property type="entry name" value="Gfo/Idh/MocA-like_OxRdtase_N"/>
</dbReference>
<name>A0A8E6B457_9BACT</name>
<evidence type="ECO:0000259" key="1">
    <source>
        <dbReference type="Pfam" id="PF01408"/>
    </source>
</evidence>
<dbReference type="InterPro" id="IPR055170">
    <property type="entry name" value="GFO_IDH_MocA-like_dom"/>
</dbReference>
<keyword evidence="4" id="KW-1185">Reference proteome</keyword>
<dbReference type="Gene3D" id="3.40.50.720">
    <property type="entry name" value="NAD(P)-binding Rossmann-like Domain"/>
    <property type="match status" value="1"/>
</dbReference>
<dbReference type="SUPFAM" id="SSF51735">
    <property type="entry name" value="NAD(P)-binding Rossmann-fold domains"/>
    <property type="match status" value="1"/>
</dbReference>
<dbReference type="EMBL" id="CP074694">
    <property type="protein sequence ID" value="QVL31109.1"/>
    <property type="molecule type" value="Genomic_DNA"/>
</dbReference>
<gene>
    <name evidence="3" type="ORF">KIH39_19990</name>
</gene>
<dbReference type="GO" id="GO:0000166">
    <property type="term" value="F:nucleotide binding"/>
    <property type="evidence" value="ECO:0007669"/>
    <property type="project" value="InterPro"/>
</dbReference>